<dbReference type="PANTHER" id="PTHR45431:SF3">
    <property type="entry name" value="RHODANESE-LIKE DOMAIN-CONTAINING PROTEIN 15, CHLOROPLASTIC"/>
    <property type="match status" value="1"/>
</dbReference>
<evidence type="ECO:0000313" key="2">
    <source>
        <dbReference type="EMBL" id="NYG33107.1"/>
    </source>
</evidence>
<dbReference type="SMART" id="SM00450">
    <property type="entry name" value="RHOD"/>
    <property type="match status" value="1"/>
</dbReference>
<dbReference type="InterPro" id="IPR001763">
    <property type="entry name" value="Rhodanese-like_dom"/>
</dbReference>
<dbReference type="RefSeq" id="WP_179633912.1">
    <property type="nucleotide sequence ID" value="NZ_CAXYYM010000004.1"/>
</dbReference>
<protein>
    <submittedName>
        <fullName evidence="2">Phage shock protein E</fullName>
    </submittedName>
</protein>
<dbReference type="Proteomes" id="UP000518288">
    <property type="component" value="Unassembled WGS sequence"/>
</dbReference>
<dbReference type="PANTHER" id="PTHR45431">
    <property type="entry name" value="RHODANESE-LIKE DOMAIN-CONTAINING PROTEIN 15, CHLOROPLASTIC"/>
    <property type="match status" value="1"/>
</dbReference>
<feature type="domain" description="Rhodanese" evidence="1">
    <location>
        <begin position="16"/>
        <end position="105"/>
    </location>
</feature>
<dbReference type="InterPro" id="IPR036873">
    <property type="entry name" value="Rhodanese-like_dom_sf"/>
</dbReference>
<keyword evidence="3" id="KW-1185">Reference proteome</keyword>
<dbReference type="Pfam" id="PF00581">
    <property type="entry name" value="Rhodanese"/>
    <property type="match status" value="1"/>
</dbReference>
<name>A0A7Y9R188_9BURK</name>
<dbReference type="CDD" id="cd00158">
    <property type="entry name" value="RHOD"/>
    <property type="match status" value="1"/>
</dbReference>
<sequence>MGWFNRTPPTSTAATVPATEQLIDVRSEGEFAGGHIDGALSLPLDQLAQTIARAVPDPATPLLLYCQSGMRSGMACQLLQQLGYTQVRNGGGVGVLSMQLGRPIRRGPAGR</sequence>
<evidence type="ECO:0000259" key="1">
    <source>
        <dbReference type="PROSITE" id="PS50206"/>
    </source>
</evidence>
<gene>
    <name evidence="2" type="ORF">BDD16_002093</name>
</gene>
<accession>A0A7Y9R188</accession>
<organism evidence="2 3">
    <name type="scientific">Sphaerotilus montanus</name>
    <dbReference type="NCBI Taxonomy" id="522889"/>
    <lineage>
        <taxon>Bacteria</taxon>
        <taxon>Pseudomonadati</taxon>
        <taxon>Pseudomonadota</taxon>
        <taxon>Betaproteobacteria</taxon>
        <taxon>Burkholderiales</taxon>
        <taxon>Sphaerotilaceae</taxon>
        <taxon>Sphaerotilus</taxon>
    </lineage>
</organism>
<dbReference type="PROSITE" id="PS50206">
    <property type="entry name" value="RHODANESE_3"/>
    <property type="match status" value="1"/>
</dbReference>
<dbReference type="Gene3D" id="3.40.250.10">
    <property type="entry name" value="Rhodanese-like domain"/>
    <property type="match status" value="1"/>
</dbReference>
<evidence type="ECO:0000313" key="3">
    <source>
        <dbReference type="Proteomes" id="UP000518288"/>
    </source>
</evidence>
<proteinExistence type="predicted"/>
<dbReference type="InterPro" id="IPR052367">
    <property type="entry name" value="Thiosulfate_ST/Rhodanese-like"/>
</dbReference>
<reference evidence="2 3" key="1">
    <citation type="submission" date="2020-07" db="EMBL/GenBank/DDBJ databases">
        <title>Genomic Encyclopedia of Archaeal and Bacterial Type Strains, Phase II (KMG-II): from individual species to whole genera.</title>
        <authorList>
            <person name="Goeker M."/>
        </authorList>
    </citation>
    <scope>NUCLEOTIDE SEQUENCE [LARGE SCALE GENOMIC DNA]</scope>
    <source>
        <strain evidence="2 3">DSM 21226</strain>
    </source>
</reference>
<dbReference type="AlphaFoldDB" id="A0A7Y9R188"/>
<dbReference type="SUPFAM" id="SSF52821">
    <property type="entry name" value="Rhodanese/Cell cycle control phosphatase"/>
    <property type="match status" value="1"/>
</dbReference>
<dbReference type="EMBL" id="JACCFH010000001">
    <property type="protein sequence ID" value="NYG33107.1"/>
    <property type="molecule type" value="Genomic_DNA"/>
</dbReference>
<comment type="caution">
    <text evidence="2">The sequence shown here is derived from an EMBL/GenBank/DDBJ whole genome shotgun (WGS) entry which is preliminary data.</text>
</comment>